<evidence type="ECO:0000313" key="4">
    <source>
        <dbReference type="Proteomes" id="UP001197492"/>
    </source>
</evidence>
<dbReference type="GO" id="GO:0000287">
    <property type="term" value="F:magnesium ion binding"/>
    <property type="evidence" value="ECO:0007669"/>
    <property type="project" value="TreeGrafter"/>
</dbReference>
<keyword evidence="4" id="KW-1185">Reference proteome</keyword>
<dbReference type="Proteomes" id="UP001196408">
    <property type="component" value="Unassembled WGS sequence"/>
</dbReference>
<dbReference type="Proteomes" id="UP001197492">
    <property type="component" value="Unassembled WGS sequence"/>
</dbReference>
<organism evidence="1 3">
    <name type="scientific">Catenibacterium mitsuokai</name>
    <dbReference type="NCBI Taxonomy" id="100886"/>
    <lineage>
        <taxon>Bacteria</taxon>
        <taxon>Bacillati</taxon>
        <taxon>Bacillota</taxon>
        <taxon>Erysipelotrichia</taxon>
        <taxon>Erysipelotrichales</taxon>
        <taxon>Coprobacillaceae</taxon>
        <taxon>Catenibacterium</taxon>
    </lineage>
</organism>
<dbReference type="RefSeq" id="WP_217747182.1">
    <property type="nucleotide sequence ID" value="NZ_JAHOEB010000012.1"/>
</dbReference>
<dbReference type="PANTHER" id="PTHR10000">
    <property type="entry name" value="PHOSPHOSERINE PHOSPHATASE"/>
    <property type="match status" value="1"/>
</dbReference>
<evidence type="ECO:0000313" key="2">
    <source>
        <dbReference type="EMBL" id="MBV3392227.1"/>
    </source>
</evidence>
<comment type="caution">
    <text evidence="1">The sequence shown here is derived from an EMBL/GenBank/DDBJ whole genome shotgun (WGS) entry which is preliminary data.</text>
</comment>
<keyword evidence="1" id="KW-0378">Hydrolase</keyword>
<evidence type="ECO:0000313" key="3">
    <source>
        <dbReference type="Proteomes" id="UP001196408"/>
    </source>
</evidence>
<accession>A0AAW4MPZ4</accession>
<dbReference type="GO" id="GO:0016791">
    <property type="term" value="F:phosphatase activity"/>
    <property type="evidence" value="ECO:0007669"/>
    <property type="project" value="TreeGrafter"/>
</dbReference>
<dbReference type="EMBL" id="JAHOEL010000012">
    <property type="protein sequence ID" value="MBV3392227.1"/>
    <property type="molecule type" value="Genomic_DNA"/>
</dbReference>
<sequence length="255" mass="28930">MKLIFSDLDGTLLHSDNTLSHTTLQAIKKVYAHDDLFIPISSRLPESIRSFVPYKAPLVAHNGAIIILRDKIISYTIPTDIVYDICSYCDDLDWNIYDGDNWYSTNQYFKDHAIEESYIGKVSTKIGLEDIKKIQTIHKIVCIGSIDHVTSYLKETYPSLHITRSASYYLEITHKEATKANAIQAVASHYQIPLENTVAFGDYYNDEDMLEMAGVSYVVDNAPNDLKEKADHVTLSNNDDGVAFILNQFYDKESL</sequence>
<dbReference type="SFLD" id="SFLDS00003">
    <property type="entry name" value="Haloacid_Dehalogenase"/>
    <property type="match status" value="1"/>
</dbReference>
<evidence type="ECO:0000313" key="1">
    <source>
        <dbReference type="EMBL" id="MBV3382176.1"/>
    </source>
</evidence>
<dbReference type="NCBIfam" id="TIGR01484">
    <property type="entry name" value="HAD-SF-IIB"/>
    <property type="match status" value="1"/>
</dbReference>
<dbReference type="SFLD" id="SFLDG01140">
    <property type="entry name" value="C2.B:_Phosphomannomutase_and_P"/>
    <property type="match status" value="1"/>
</dbReference>
<dbReference type="Pfam" id="PF08282">
    <property type="entry name" value="Hydrolase_3"/>
    <property type="match status" value="1"/>
</dbReference>
<dbReference type="GO" id="GO:0005829">
    <property type="term" value="C:cytosol"/>
    <property type="evidence" value="ECO:0007669"/>
    <property type="project" value="TreeGrafter"/>
</dbReference>
<dbReference type="NCBIfam" id="TIGR00099">
    <property type="entry name" value="Cof-subfamily"/>
    <property type="match status" value="1"/>
</dbReference>
<dbReference type="InterPro" id="IPR000150">
    <property type="entry name" value="Cof"/>
</dbReference>
<dbReference type="PANTHER" id="PTHR10000:SF8">
    <property type="entry name" value="HAD SUPERFAMILY HYDROLASE-LIKE, TYPE 3"/>
    <property type="match status" value="1"/>
</dbReference>
<dbReference type="AlphaFoldDB" id="A0AAW4MPZ4"/>
<proteinExistence type="predicted"/>
<dbReference type="EMBL" id="JAHOEF010000011">
    <property type="protein sequence ID" value="MBV3382176.1"/>
    <property type="molecule type" value="Genomic_DNA"/>
</dbReference>
<protein>
    <submittedName>
        <fullName evidence="1">Cof-type HAD-IIB family hydrolase</fullName>
    </submittedName>
</protein>
<reference evidence="1 4" key="1">
    <citation type="submission" date="2021-06" db="EMBL/GenBank/DDBJ databases">
        <title>Collection of gut derived symbiotic bacterial strains cultured from healthy donors.</title>
        <authorList>
            <person name="Lin H."/>
            <person name="Littmann E."/>
            <person name="Pamer E.G."/>
        </authorList>
    </citation>
    <scope>NUCLEOTIDE SEQUENCE</scope>
    <source>
        <strain evidence="2 4">MSK.21.70</strain>
        <strain evidence="1">MSK.21.82</strain>
    </source>
</reference>
<dbReference type="InterPro" id="IPR006379">
    <property type="entry name" value="HAD-SF_hydro_IIB"/>
</dbReference>
<name>A0AAW4MPZ4_9FIRM</name>
<dbReference type="GeneID" id="301323781"/>
<gene>
    <name evidence="1" type="ORF">KSV97_02825</name>
    <name evidence="2" type="ORF">KSW06_02970</name>
</gene>
<dbReference type="CDD" id="cd07516">
    <property type="entry name" value="HAD_Pase"/>
    <property type="match status" value="1"/>
</dbReference>